<dbReference type="PROSITE" id="PS50878">
    <property type="entry name" value="RT_POL"/>
    <property type="match status" value="1"/>
</dbReference>
<dbReference type="PANTHER" id="PTHR37984:SF15">
    <property type="entry name" value="INTEGRASE CATALYTIC DOMAIN-CONTAINING PROTEIN"/>
    <property type="match status" value="1"/>
</dbReference>
<dbReference type="Gene3D" id="1.10.340.70">
    <property type="match status" value="1"/>
</dbReference>
<keyword evidence="7" id="KW-1185">Reference proteome</keyword>
<evidence type="ECO:0000256" key="2">
    <source>
        <dbReference type="ARBA" id="ARBA00012180"/>
    </source>
</evidence>
<evidence type="ECO:0000313" key="6">
    <source>
        <dbReference type="EMBL" id="KAL1263305.1"/>
    </source>
</evidence>
<evidence type="ECO:0000256" key="3">
    <source>
        <dbReference type="ARBA" id="ARBA00039658"/>
    </source>
</evidence>
<comment type="similarity">
    <text evidence="1">Belongs to the beta type-B retroviral polymerase family. HERV class-II K(HML-2) pol subfamily.</text>
</comment>
<dbReference type="InterPro" id="IPR043128">
    <property type="entry name" value="Rev_trsase/Diguanyl_cyclase"/>
</dbReference>
<evidence type="ECO:0000313" key="7">
    <source>
        <dbReference type="Proteomes" id="UP001558613"/>
    </source>
</evidence>
<dbReference type="InterPro" id="IPR043502">
    <property type="entry name" value="DNA/RNA_pol_sf"/>
</dbReference>
<dbReference type="InterPro" id="IPR041577">
    <property type="entry name" value="RT_RNaseH_2"/>
</dbReference>
<dbReference type="PANTHER" id="PTHR37984">
    <property type="entry name" value="PROTEIN CBG26694"/>
    <property type="match status" value="1"/>
</dbReference>
<dbReference type="CDD" id="cd01647">
    <property type="entry name" value="RT_LTR"/>
    <property type="match status" value="1"/>
</dbReference>
<feature type="domain" description="Reverse transcriptase" evidence="4">
    <location>
        <begin position="1"/>
        <end position="82"/>
    </location>
</feature>
<dbReference type="Gene3D" id="3.10.20.370">
    <property type="match status" value="1"/>
</dbReference>
<dbReference type="InterPro" id="IPR001584">
    <property type="entry name" value="Integrase_cat-core"/>
</dbReference>
<dbReference type="EC" id="3.1.26.4" evidence="2"/>
<proteinExistence type="inferred from homology"/>
<accession>A0ABR3MFC5</accession>
<dbReference type="PROSITE" id="PS50994">
    <property type="entry name" value="INTEGRASE"/>
    <property type="match status" value="1"/>
</dbReference>
<dbReference type="Gene3D" id="3.30.70.270">
    <property type="match status" value="2"/>
</dbReference>
<dbReference type="InterPro" id="IPR041588">
    <property type="entry name" value="Integrase_H2C2"/>
</dbReference>
<dbReference type="InterPro" id="IPR012337">
    <property type="entry name" value="RNaseH-like_sf"/>
</dbReference>
<dbReference type="Pfam" id="PF00078">
    <property type="entry name" value="RVT_1"/>
    <property type="match status" value="1"/>
</dbReference>
<dbReference type="Proteomes" id="UP001558613">
    <property type="component" value="Unassembled WGS sequence"/>
</dbReference>
<name>A0ABR3MFC5_9TELE</name>
<dbReference type="CDD" id="cd09274">
    <property type="entry name" value="RNase_HI_RT_Ty3"/>
    <property type="match status" value="1"/>
</dbReference>
<dbReference type="InterPro" id="IPR036397">
    <property type="entry name" value="RNaseH_sf"/>
</dbReference>
<dbReference type="Pfam" id="PF00665">
    <property type="entry name" value="rve"/>
    <property type="match status" value="1"/>
</dbReference>
<feature type="domain" description="Integrase catalytic" evidence="5">
    <location>
        <begin position="516"/>
        <end position="674"/>
    </location>
</feature>
<dbReference type="Gene3D" id="3.30.420.10">
    <property type="entry name" value="Ribonuclease H-like superfamily/Ribonuclease H"/>
    <property type="match status" value="1"/>
</dbReference>
<dbReference type="SUPFAM" id="SSF53098">
    <property type="entry name" value="Ribonuclease H-like"/>
    <property type="match status" value="1"/>
</dbReference>
<dbReference type="EMBL" id="JAYMGO010000013">
    <property type="protein sequence ID" value="KAL1263305.1"/>
    <property type="molecule type" value="Genomic_DNA"/>
</dbReference>
<evidence type="ECO:0000256" key="1">
    <source>
        <dbReference type="ARBA" id="ARBA00010879"/>
    </source>
</evidence>
<comment type="caution">
    <text evidence="6">The sequence shown here is derived from an EMBL/GenBank/DDBJ whole genome shotgun (WGS) entry which is preliminary data.</text>
</comment>
<dbReference type="Pfam" id="PF17921">
    <property type="entry name" value="Integrase_H2C2"/>
    <property type="match status" value="1"/>
</dbReference>
<dbReference type="InterPro" id="IPR000477">
    <property type="entry name" value="RT_dom"/>
</dbReference>
<protein>
    <recommendedName>
        <fullName evidence="3">Gypsy retrotransposon integrase-like protein 1</fullName>
        <ecNumber evidence="2">3.1.26.4</ecNumber>
    </recommendedName>
</protein>
<dbReference type="SUPFAM" id="SSF56672">
    <property type="entry name" value="DNA/RNA polymerases"/>
    <property type="match status" value="1"/>
</dbReference>
<organism evidence="6 7">
    <name type="scientific">Cirrhinus molitorella</name>
    <name type="common">mud carp</name>
    <dbReference type="NCBI Taxonomy" id="172907"/>
    <lineage>
        <taxon>Eukaryota</taxon>
        <taxon>Metazoa</taxon>
        <taxon>Chordata</taxon>
        <taxon>Craniata</taxon>
        <taxon>Vertebrata</taxon>
        <taxon>Euteleostomi</taxon>
        <taxon>Actinopterygii</taxon>
        <taxon>Neopterygii</taxon>
        <taxon>Teleostei</taxon>
        <taxon>Ostariophysi</taxon>
        <taxon>Cypriniformes</taxon>
        <taxon>Cyprinidae</taxon>
        <taxon>Labeoninae</taxon>
        <taxon>Labeonini</taxon>
        <taxon>Cirrhinus</taxon>
    </lineage>
</organism>
<dbReference type="InterPro" id="IPR050951">
    <property type="entry name" value="Retrovirus_Pol_polyprotein"/>
</dbReference>
<reference evidence="6 7" key="1">
    <citation type="submission" date="2023-09" db="EMBL/GenBank/DDBJ databases">
        <authorList>
            <person name="Wang M."/>
        </authorList>
    </citation>
    <scope>NUCLEOTIDE SEQUENCE [LARGE SCALE GENOMIC DNA]</scope>
    <source>
        <strain evidence="6">GT-2023</strain>
        <tissue evidence="6">Liver</tissue>
    </source>
</reference>
<evidence type="ECO:0000259" key="4">
    <source>
        <dbReference type="PROSITE" id="PS50878"/>
    </source>
</evidence>
<gene>
    <name evidence="6" type="ORF">QQF64_006044</name>
</gene>
<sequence>MPMGLCNAPGTFQRLVESCLGDQNFEMLLLYLDDIIVFSPSFEAHIAHLDLVFSRLGDFGLKVKLSKCSLFQSQVHYLGHVIAEGGVSPDPEKLRAVEAWVTPQNITQLRAFLGLAGYYRRFIKNFAQIAAPLNSMLWGTSKRRTRPAAGKTDGWAWREAQDIAFKKLKESLLQAPILAYADFELPFLLYTDASQTGLGAVLAQVQEGKERVISYASRSLRPTERNDKNYSSFKLELLALKWAIVEKFREYLAVSPFTVFTDNNPLAHLNTANLGAVEQRWAAQLAGFQFEVRYRPGRTNGNADALSRWPVSEVSAGPTEDGAVPCGQVGYVASEVVRACVHAFVPVTENLEEGQEFGTVVCSDQGDRVGPSLLAEWKRAQRTDPVVSRLWIYMDRGRGPSPRERAAEERSTRVLLRQWARLCVDQGLLCREVCDPKTFDKLKQILVPQCLQTQVLEWVHDHAGHLGVEKTLGMARRRFFWPGLAQGVEKWCHKCVRCNLHKTPANKVSAPLVSIQSEYPLQIVSVDFLSLETARSGMCNILVMMDHFTRYAVAVPTADQTAVTTARVLWKHFIQPFGGFDQLHSDQGPNFESKVIKELCSLYNISKSHTTPYHPARNGQCERFNRTLLSMLGTLKDDQKEDWDQYVAELVQAYNNTLHPSTGYAPYFLMFGRHAKLPLDVMLGRGDGFLGTVDSWVHHHHKRLVTAYNQARKQVQKAQFYQKKGFDRKVKGEPC</sequence>
<dbReference type="Pfam" id="PF17919">
    <property type="entry name" value="RT_RNaseH_2"/>
    <property type="match status" value="1"/>
</dbReference>
<evidence type="ECO:0000259" key="5">
    <source>
        <dbReference type="PROSITE" id="PS50994"/>
    </source>
</evidence>